<accession>A6USM5</accession>
<dbReference type="eggNOG" id="arCOG06633">
    <property type="taxonomic scope" value="Archaea"/>
</dbReference>
<gene>
    <name evidence="1" type="ordered locus">Mevan_1605</name>
</gene>
<dbReference type="GeneID" id="5324605"/>
<evidence type="ECO:0000313" key="1">
    <source>
        <dbReference type="EMBL" id="ABR55497.1"/>
    </source>
</evidence>
<dbReference type="KEGG" id="mvn:Mevan_1605"/>
<dbReference type="OrthoDB" id="60435at2157"/>
<dbReference type="STRING" id="406327.Mevan_1605"/>
<reference evidence="1" key="1">
    <citation type="submission" date="2007-06" db="EMBL/GenBank/DDBJ databases">
        <title>Complete sequence of Methanococcus vannielii SB.</title>
        <authorList>
            <consortium name="US DOE Joint Genome Institute"/>
            <person name="Copeland A."/>
            <person name="Lucas S."/>
            <person name="Lapidus A."/>
            <person name="Barry K."/>
            <person name="Glavina del Rio T."/>
            <person name="Dalin E."/>
            <person name="Tice H."/>
            <person name="Pitluck S."/>
            <person name="Chain P."/>
            <person name="Malfatti S."/>
            <person name="Shin M."/>
            <person name="Vergez L."/>
            <person name="Schmutz J."/>
            <person name="Larimer F."/>
            <person name="Land M."/>
            <person name="Hauser L."/>
            <person name="Kyrpides N."/>
            <person name="Anderson I."/>
            <person name="Sieprawska-Lupa M."/>
            <person name="Whitman W.B."/>
            <person name="Richardson P."/>
        </authorList>
    </citation>
    <scope>NUCLEOTIDE SEQUENCE [LARGE SCALE GENOMIC DNA]</scope>
    <source>
        <strain evidence="1">SB</strain>
    </source>
</reference>
<organism evidence="1 2">
    <name type="scientific">Methanococcus vannielii (strain ATCC 35089 / DSM 1224 / JCM 13029 / OCM 148 / SB)</name>
    <dbReference type="NCBI Taxonomy" id="406327"/>
    <lineage>
        <taxon>Archaea</taxon>
        <taxon>Methanobacteriati</taxon>
        <taxon>Methanobacteriota</taxon>
        <taxon>Methanomada group</taxon>
        <taxon>Methanococci</taxon>
        <taxon>Methanococcales</taxon>
        <taxon>Methanococcaceae</taxon>
        <taxon>Methanococcus</taxon>
    </lineage>
</organism>
<evidence type="ECO:0000313" key="2">
    <source>
        <dbReference type="Proteomes" id="UP000001107"/>
    </source>
</evidence>
<protein>
    <submittedName>
        <fullName evidence="1">Uncharacterized protein</fullName>
    </submittedName>
</protein>
<dbReference type="HOGENOM" id="CLU_2230396_0_0_2"/>
<sequence>MIKYLGTISENEVILRNIEYLTNKNHKYTSELLPDAIKKILFGIEAVTMAEKLLPEIENDRIKKDLEKILFSEKESLIDHVTVLLNYEYTRSGHNLSNCKLIYLE</sequence>
<dbReference type="EMBL" id="CP000742">
    <property type="protein sequence ID" value="ABR55497.1"/>
    <property type="molecule type" value="Genomic_DNA"/>
</dbReference>
<dbReference type="RefSeq" id="WP_012066411.1">
    <property type="nucleotide sequence ID" value="NC_009634.1"/>
</dbReference>
<keyword evidence="2" id="KW-1185">Reference proteome</keyword>
<proteinExistence type="predicted"/>
<name>A6USM5_METVS</name>
<dbReference type="AlphaFoldDB" id="A6USM5"/>
<dbReference type="Proteomes" id="UP000001107">
    <property type="component" value="Chromosome"/>
</dbReference>